<evidence type="ECO:0000313" key="2">
    <source>
        <dbReference type="RefSeq" id="XP_018825533.1"/>
    </source>
</evidence>
<dbReference type="OrthoDB" id="1932741at2759"/>
<protein>
    <submittedName>
        <fullName evidence="2">Uncharacterized protein LOC108994677</fullName>
    </submittedName>
</protein>
<sequence length="214" mass="24820">MGDHPWLVVGDFNSIRNDSERIGGNPRPLGSMTDFNNCLDQCGLFDLSSGGNQMSWCNGHEGSFRSWIKLDRVVINNAFSSQFLFAQLEYLRRKSFDHCPMVVHFDRPHTSYGPSPFWFQNMWCSHEGFFACVEEAWNRPDSTRGLLKLAIHPKRTKMALSAWNKNTFGLVEVIVKDLETWLENLEHQLQLGYSEEVEAEFLVTKIELQLWENR</sequence>
<dbReference type="Gramene" id="Jr06_09950_p1">
    <property type="protein sequence ID" value="cds.Jr06_09950_p1"/>
    <property type="gene ID" value="Jr06_09950"/>
</dbReference>
<dbReference type="AlphaFoldDB" id="A0A2I4F1K7"/>
<dbReference type="KEGG" id="jre:108994677"/>
<dbReference type="InterPro" id="IPR036691">
    <property type="entry name" value="Endo/exonu/phosph_ase_sf"/>
</dbReference>
<name>A0A2I4F1K7_JUGRE</name>
<accession>A0A2I4F1K7</accession>
<proteinExistence type="predicted"/>
<reference evidence="2" key="1">
    <citation type="submission" date="2025-08" db="UniProtKB">
        <authorList>
            <consortium name="RefSeq"/>
        </authorList>
    </citation>
    <scope>IDENTIFICATION</scope>
    <source>
        <tissue evidence="2">Leaves</tissue>
    </source>
</reference>
<dbReference type="PANTHER" id="PTHR33710:SF13">
    <property type="entry name" value="ENDONUCLEASE_EXONUCLEASE_PHOSPHATASE FAMILY PROTEIN"/>
    <property type="match status" value="1"/>
</dbReference>
<evidence type="ECO:0000313" key="1">
    <source>
        <dbReference type="Proteomes" id="UP000235220"/>
    </source>
</evidence>
<dbReference type="GeneID" id="108994677"/>
<dbReference type="RefSeq" id="XP_018825533.1">
    <property type="nucleotide sequence ID" value="XM_018969988.2"/>
</dbReference>
<dbReference type="PANTHER" id="PTHR33710">
    <property type="entry name" value="BNAC02G09200D PROTEIN"/>
    <property type="match status" value="1"/>
</dbReference>
<dbReference type="Proteomes" id="UP000235220">
    <property type="component" value="Chromosome 6"/>
</dbReference>
<organism evidence="1 2">
    <name type="scientific">Juglans regia</name>
    <name type="common">English walnut</name>
    <dbReference type="NCBI Taxonomy" id="51240"/>
    <lineage>
        <taxon>Eukaryota</taxon>
        <taxon>Viridiplantae</taxon>
        <taxon>Streptophyta</taxon>
        <taxon>Embryophyta</taxon>
        <taxon>Tracheophyta</taxon>
        <taxon>Spermatophyta</taxon>
        <taxon>Magnoliopsida</taxon>
        <taxon>eudicotyledons</taxon>
        <taxon>Gunneridae</taxon>
        <taxon>Pentapetalae</taxon>
        <taxon>rosids</taxon>
        <taxon>fabids</taxon>
        <taxon>Fagales</taxon>
        <taxon>Juglandaceae</taxon>
        <taxon>Juglans</taxon>
    </lineage>
</organism>
<dbReference type="SUPFAM" id="SSF56219">
    <property type="entry name" value="DNase I-like"/>
    <property type="match status" value="1"/>
</dbReference>
<dbReference type="Gene3D" id="3.60.10.10">
    <property type="entry name" value="Endonuclease/exonuclease/phosphatase"/>
    <property type="match status" value="1"/>
</dbReference>
<keyword evidence="1" id="KW-1185">Reference proteome</keyword>
<gene>
    <name evidence="2" type="primary">LOC108994677</name>
</gene>